<keyword evidence="1" id="KW-1185">Reference proteome</keyword>
<dbReference type="WBParaSite" id="nRc.2.0.1.t45810-RA">
    <property type="protein sequence ID" value="nRc.2.0.1.t45810-RA"/>
    <property type="gene ID" value="nRc.2.0.1.g45810"/>
</dbReference>
<name>A0A915L3Z2_ROMCU</name>
<sequence length="136" mass="15271">MIISIEIEGYKWLAARAVPKQIRDRLAMSCKVRKGTFRRPFSAPASSALDHFDTSRFVASYFGAKNEMNADTVTVESIKIYKSCAGSNKFSKLTKFKTSFDDGPPKFSNFQSKIKPFSEENVSSEENILNKLGNLN</sequence>
<reference evidence="2" key="1">
    <citation type="submission" date="2022-11" db="UniProtKB">
        <authorList>
            <consortium name="WormBaseParasite"/>
        </authorList>
    </citation>
    <scope>IDENTIFICATION</scope>
</reference>
<dbReference type="Proteomes" id="UP000887565">
    <property type="component" value="Unplaced"/>
</dbReference>
<proteinExistence type="predicted"/>
<organism evidence="1 2">
    <name type="scientific">Romanomermis culicivorax</name>
    <name type="common">Nematode worm</name>
    <dbReference type="NCBI Taxonomy" id="13658"/>
    <lineage>
        <taxon>Eukaryota</taxon>
        <taxon>Metazoa</taxon>
        <taxon>Ecdysozoa</taxon>
        <taxon>Nematoda</taxon>
        <taxon>Enoplea</taxon>
        <taxon>Dorylaimia</taxon>
        <taxon>Mermithida</taxon>
        <taxon>Mermithoidea</taxon>
        <taxon>Mermithidae</taxon>
        <taxon>Romanomermis</taxon>
    </lineage>
</organism>
<dbReference type="AlphaFoldDB" id="A0A915L3Z2"/>
<protein>
    <submittedName>
        <fullName evidence="2">Uncharacterized protein</fullName>
    </submittedName>
</protein>
<evidence type="ECO:0000313" key="2">
    <source>
        <dbReference type="WBParaSite" id="nRc.2.0.1.t45810-RA"/>
    </source>
</evidence>
<accession>A0A915L3Z2</accession>
<evidence type="ECO:0000313" key="1">
    <source>
        <dbReference type="Proteomes" id="UP000887565"/>
    </source>
</evidence>